<protein>
    <submittedName>
        <fullName evidence="1">Uncharacterized protein</fullName>
    </submittedName>
</protein>
<comment type="caution">
    <text evidence="1">The sequence shown here is derived from an EMBL/GenBank/DDBJ whole genome shotgun (WGS) entry which is preliminary data.</text>
</comment>
<name>A0AAW0XXG5_CHEQU</name>
<sequence length="151" mass="17190">MVKKHAVAKEPQIPTVHGTCKPDLLICDMENRKTFVFDIKIASDSNITSMADQYRQKVKYYNTGQIRSWAGRWATQQLHLYNTQQDNAESLPIIIDIQPTDPQEVVLGAVIITWRGAMFPQSYKILNNELKIPTSKIELYVVKALEGSIVQ</sequence>
<keyword evidence="2" id="KW-1185">Reference proteome</keyword>
<organism evidence="1 2">
    <name type="scientific">Cherax quadricarinatus</name>
    <name type="common">Australian red claw crayfish</name>
    <dbReference type="NCBI Taxonomy" id="27406"/>
    <lineage>
        <taxon>Eukaryota</taxon>
        <taxon>Metazoa</taxon>
        <taxon>Ecdysozoa</taxon>
        <taxon>Arthropoda</taxon>
        <taxon>Crustacea</taxon>
        <taxon>Multicrustacea</taxon>
        <taxon>Malacostraca</taxon>
        <taxon>Eumalacostraca</taxon>
        <taxon>Eucarida</taxon>
        <taxon>Decapoda</taxon>
        <taxon>Pleocyemata</taxon>
        <taxon>Astacidea</taxon>
        <taxon>Parastacoidea</taxon>
        <taxon>Parastacidae</taxon>
        <taxon>Cherax</taxon>
    </lineage>
</organism>
<reference evidence="1 2" key="1">
    <citation type="journal article" date="2024" name="BMC Genomics">
        <title>Genome assembly of redclaw crayfish (Cherax quadricarinatus) provides insights into its immune adaptation and hypoxia tolerance.</title>
        <authorList>
            <person name="Liu Z."/>
            <person name="Zheng J."/>
            <person name="Li H."/>
            <person name="Fang K."/>
            <person name="Wang S."/>
            <person name="He J."/>
            <person name="Zhou D."/>
            <person name="Weng S."/>
            <person name="Chi M."/>
            <person name="Gu Z."/>
            <person name="He J."/>
            <person name="Li F."/>
            <person name="Wang M."/>
        </authorList>
    </citation>
    <scope>NUCLEOTIDE SEQUENCE [LARGE SCALE GENOMIC DNA]</scope>
    <source>
        <strain evidence="1">ZL_2023a</strain>
    </source>
</reference>
<dbReference type="EMBL" id="JARKIK010000020">
    <property type="protein sequence ID" value="KAK8745149.1"/>
    <property type="molecule type" value="Genomic_DNA"/>
</dbReference>
<dbReference type="AlphaFoldDB" id="A0AAW0XXG5"/>
<evidence type="ECO:0000313" key="1">
    <source>
        <dbReference type="EMBL" id="KAK8745149.1"/>
    </source>
</evidence>
<accession>A0AAW0XXG5</accession>
<proteinExistence type="predicted"/>
<dbReference type="Proteomes" id="UP001445076">
    <property type="component" value="Unassembled WGS sequence"/>
</dbReference>
<evidence type="ECO:0000313" key="2">
    <source>
        <dbReference type="Proteomes" id="UP001445076"/>
    </source>
</evidence>
<gene>
    <name evidence="1" type="ORF">OTU49_000478</name>
</gene>